<dbReference type="InterPro" id="IPR009776">
    <property type="entry name" value="Spore_0_M"/>
</dbReference>
<proteinExistence type="predicted"/>
<dbReference type="OrthoDB" id="2351239at2"/>
<dbReference type="EMBL" id="AEDD01000007">
    <property type="protein sequence ID" value="EFM10366.1"/>
    <property type="molecule type" value="Genomic_DNA"/>
</dbReference>
<protein>
    <submittedName>
        <fullName evidence="1">SpoOM family protein</fullName>
    </submittedName>
</protein>
<reference evidence="1 2" key="1">
    <citation type="submission" date="2010-07" db="EMBL/GenBank/DDBJ databases">
        <title>The draft genome of Paenibacillus curdlanolyticus YK9.</title>
        <authorList>
            <consortium name="US DOE Joint Genome Institute (JGI-PGF)"/>
            <person name="Lucas S."/>
            <person name="Copeland A."/>
            <person name="Lapidus A."/>
            <person name="Cheng J.-F."/>
            <person name="Bruce D."/>
            <person name="Goodwin L."/>
            <person name="Pitluck S."/>
            <person name="Land M.L."/>
            <person name="Hauser L."/>
            <person name="Chang Y.-J."/>
            <person name="Jeffries C."/>
            <person name="Anderson I.J."/>
            <person name="Johnson E."/>
            <person name="Loganathan U."/>
            <person name="Mulhopadhyay B."/>
            <person name="Kyrpides N."/>
            <person name="Woyke T.J."/>
        </authorList>
    </citation>
    <scope>NUCLEOTIDE SEQUENCE [LARGE SCALE GENOMIC DNA]</scope>
    <source>
        <strain evidence="1 2">YK9</strain>
    </source>
</reference>
<keyword evidence="2" id="KW-1185">Reference proteome</keyword>
<accession>E0IB75</accession>
<dbReference type="eggNOG" id="COG4326">
    <property type="taxonomic scope" value="Bacteria"/>
</dbReference>
<gene>
    <name evidence="1" type="ORF">PaecuDRAFT_2802</name>
</gene>
<dbReference type="PANTHER" id="PTHR40053:SF1">
    <property type="entry name" value="SPORULATION-CONTROL PROTEIN SPO0M"/>
    <property type="match status" value="1"/>
</dbReference>
<evidence type="ECO:0000313" key="2">
    <source>
        <dbReference type="Proteomes" id="UP000005387"/>
    </source>
</evidence>
<dbReference type="Proteomes" id="UP000005387">
    <property type="component" value="Unassembled WGS sequence"/>
</dbReference>
<dbReference type="RefSeq" id="WP_006038792.1">
    <property type="nucleotide sequence ID" value="NZ_AEDD01000007.1"/>
</dbReference>
<dbReference type="AlphaFoldDB" id="E0IB75"/>
<evidence type="ECO:0000313" key="1">
    <source>
        <dbReference type="EMBL" id="EFM10366.1"/>
    </source>
</evidence>
<organism evidence="1 2">
    <name type="scientific">Paenibacillus curdlanolyticus YK9</name>
    <dbReference type="NCBI Taxonomy" id="717606"/>
    <lineage>
        <taxon>Bacteria</taxon>
        <taxon>Bacillati</taxon>
        <taxon>Bacillota</taxon>
        <taxon>Bacilli</taxon>
        <taxon>Bacillales</taxon>
        <taxon>Paenibacillaceae</taxon>
        <taxon>Paenibacillus</taxon>
    </lineage>
</organism>
<dbReference type="PANTHER" id="PTHR40053">
    <property type="entry name" value="SPORULATION-CONTROL PROTEIN SPO0M"/>
    <property type="match status" value="1"/>
</dbReference>
<dbReference type="Pfam" id="PF07070">
    <property type="entry name" value="Spo0M"/>
    <property type="match status" value="1"/>
</dbReference>
<sequence>MFNRFLASIGIGNAKIDTVLEKSRYAPGEEVRGVVRMQGGSVDQRIETVQLSVMTEYIRETDDHKHRHHAEIARFHVTKPFTLQPNERQEVPFSFLLPYETPLTIGRAPVWIKTELDVRGAVDPGDTDRIEVQPSQGQHVVLEALSRIGFRLREAECQYAARLGGRMPFVQEFEFVPTTQFRGQLDELEVTFFNRGQELELLLQIDRKARGLGGWLSEAMDMDETFVRVTFTESQLAQGPDAIAHQLADIIHRYV</sequence>
<name>E0IB75_9BACL</name>
<dbReference type="STRING" id="717606.PaecuDRAFT_2802"/>